<feature type="domain" description="MPN" evidence="7">
    <location>
        <begin position="95"/>
        <end position="218"/>
    </location>
</feature>
<accession>A0A9D1AGP0</accession>
<sequence>MHEGHRRRLYEKLKNGDNLFEHEILEMLLFNAYPRKNTNPVAHELLNRFPSIAEVLSASYEELITVPGVGEQVALYLMCVGQCIEKGNDARSFTVFESRGDIYNFVKVRMRGLLCEKLELYFLDKNGKLTRICRFTSGESDKVSVQPEEVIKLISVSHPYGMIAAHNHTGGSSRPSVSDDDFTKQCQIICSMNNVRLYDHVIYASDEDIYSYFDSGKLDEIEREYSIHKLIRHGK</sequence>
<dbReference type="EMBL" id="DVHB01000080">
    <property type="protein sequence ID" value="HIR39664.1"/>
    <property type="molecule type" value="Genomic_DNA"/>
</dbReference>
<evidence type="ECO:0000259" key="7">
    <source>
        <dbReference type="PROSITE" id="PS50249"/>
    </source>
</evidence>
<evidence type="ECO:0000256" key="3">
    <source>
        <dbReference type="ARBA" id="ARBA00022723"/>
    </source>
</evidence>
<evidence type="ECO:0000313" key="9">
    <source>
        <dbReference type="Proteomes" id="UP000824179"/>
    </source>
</evidence>
<keyword evidence="5" id="KW-0862">Zinc</keyword>
<dbReference type="Pfam" id="PF04002">
    <property type="entry name" value="RadC"/>
    <property type="match status" value="1"/>
</dbReference>
<keyword evidence="6" id="KW-0482">Metalloprotease</keyword>
<keyword evidence="3" id="KW-0479">Metal-binding</keyword>
<dbReference type="InterPro" id="IPR010994">
    <property type="entry name" value="RuvA_2-like"/>
</dbReference>
<evidence type="ECO:0000256" key="5">
    <source>
        <dbReference type="ARBA" id="ARBA00022833"/>
    </source>
</evidence>
<dbReference type="GO" id="GO:0046872">
    <property type="term" value="F:metal ion binding"/>
    <property type="evidence" value="ECO:0007669"/>
    <property type="project" value="UniProtKB-KW"/>
</dbReference>
<dbReference type="PANTHER" id="PTHR30471:SF3">
    <property type="entry name" value="UPF0758 PROTEIN YEES-RELATED"/>
    <property type="match status" value="1"/>
</dbReference>
<proteinExistence type="inferred from homology"/>
<protein>
    <submittedName>
        <fullName evidence="8">RadC family protein</fullName>
    </submittedName>
</protein>
<reference evidence="8" key="2">
    <citation type="journal article" date="2021" name="PeerJ">
        <title>Extensive microbial diversity within the chicken gut microbiome revealed by metagenomics and culture.</title>
        <authorList>
            <person name="Gilroy R."/>
            <person name="Ravi A."/>
            <person name="Getino M."/>
            <person name="Pursley I."/>
            <person name="Horton D.L."/>
            <person name="Alikhan N.F."/>
            <person name="Baker D."/>
            <person name="Gharbi K."/>
            <person name="Hall N."/>
            <person name="Watson M."/>
            <person name="Adriaenssens E.M."/>
            <person name="Foster-Nyarko E."/>
            <person name="Jarju S."/>
            <person name="Secka A."/>
            <person name="Antonio M."/>
            <person name="Oren A."/>
            <person name="Chaudhuri R.R."/>
            <person name="La Ragione R."/>
            <person name="Hildebrand F."/>
            <person name="Pallen M.J."/>
        </authorList>
    </citation>
    <scope>NUCLEOTIDE SEQUENCE</scope>
    <source>
        <strain evidence="8">ChiW25-3613</strain>
    </source>
</reference>
<evidence type="ECO:0000256" key="4">
    <source>
        <dbReference type="ARBA" id="ARBA00022801"/>
    </source>
</evidence>
<evidence type="ECO:0000256" key="6">
    <source>
        <dbReference type="ARBA" id="ARBA00023049"/>
    </source>
</evidence>
<dbReference type="GO" id="GO:0006508">
    <property type="term" value="P:proteolysis"/>
    <property type="evidence" value="ECO:0007669"/>
    <property type="project" value="UniProtKB-KW"/>
</dbReference>
<dbReference type="PROSITE" id="PS50249">
    <property type="entry name" value="MPN"/>
    <property type="match status" value="1"/>
</dbReference>
<dbReference type="Proteomes" id="UP000824179">
    <property type="component" value="Unassembled WGS sequence"/>
</dbReference>
<dbReference type="Gene3D" id="3.40.140.10">
    <property type="entry name" value="Cytidine Deaminase, domain 2"/>
    <property type="match status" value="1"/>
</dbReference>
<dbReference type="InterPro" id="IPR037518">
    <property type="entry name" value="MPN"/>
</dbReference>
<dbReference type="PANTHER" id="PTHR30471">
    <property type="entry name" value="DNA REPAIR PROTEIN RADC"/>
    <property type="match status" value="1"/>
</dbReference>
<keyword evidence="4" id="KW-0378">Hydrolase</keyword>
<comment type="similarity">
    <text evidence="1">Belongs to the UPF0758 family.</text>
</comment>
<evidence type="ECO:0000256" key="2">
    <source>
        <dbReference type="ARBA" id="ARBA00022670"/>
    </source>
</evidence>
<dbReference type="InterPro" id="IPR025657">
    <property type="entry name" value="RadC_JAB"/>
</dbReference>
<dbReference type="InterPro" id="IPR001405">
    <property type="entry name" value="UPF0758"/>
</dbReference>
<gene>
    <name evidence="8" type="ORF">IAB90_04695</name>
</gene>
<dbReference type="GO" id="GO:0008237">
    <property type="term" value="F:metallopeptidase activity"/>
    <property type="evidence" value="ECO:0007669"/>
    <property type="project" value="UniProtKB-KW"/>
</dbReference>
<dbReference type="Gene3D" id="1.10.150.20">
    <property type="entry name" value="5' to 3' exonuclease, C-terminal subdomain"/>
    <property type="match status" value="1"/>
</dbReference>
<evidence type="ECO:0000313" key="8">
    <source>
        <dbReference type="EMBL" id="HIR39664.1"/>
    </source>
</evidence>
<organism evidence="8 9">
    <name type="scientific">Candidatus Coproplasma stercoripullorum</name>
    <dbReference type="NCBI Taxonomy" id="2840751"/>
    <lineage>
        <taxon>Bacteria</taxon>
        <taxon>Bacillati</taxon>
        <taxon>Bacillota</taxon>
        <taxon>Clostridia</taxon>
        <taxon>Eubacteriales</taxon>
        <taxon>Candidatus Coproplasma</taxon>
    </lineage>
</organism>
<name>A0A9D1AGP0_9FIRM</name>
<dbReference type="AlphaFoldDB" id="A0A9D1AGP0"/>
<comment type="caution">
    <text evidence="8">The sequence shown here is derived from an EMBL/GenBank/DDBJ whole genome shotgun (WGS) entry which is preliminary data.</text>
</comment>
<reference evidence="8" key="1">
    <citation type="submission" date="2020-10" db="EMBL/GenBank/DDBJ databases">
        <authorList>
            <person name="Gilroy R."/>
        </authorList>
    </citation>
    <scope>NUCLEOTIDE SEQUENCE</scope>
    <source>
        <strain evidence="8">ChiW25-3613</strain>
    </source>
</reference>
<dbReference type="SUPFAM" id="SSF47781">
    <property type="entry name" value="RuvA domain 2-like"/>
    <property type="match status" value="1"/>
</dbReference>
<evidence type="ECO:0000256" key="1">
    <source>
        <dbReference type="ARBA" id="ARBA00010243"/>
    </source>
</evidence>
<keyword evidence="2" id="KW-0645">Protease</keyword>